<feature type="transmembrane region" description="Helical" evidence="10">
    <location>
        <begin position="113"/>
        <end position="135"/>
    </location>
</feature>
<dbReference type="Proteomes" id="UP000886725">
    <property type="component" value="Unassembled WGS sequence"/>
</dbReference>
<feature type="transmembrane region" description="Helical" evidence="10">
    <location>
        <begin position="258"/>
        <end position="280"/>
    </location>
</feature>
<dbReference type="SUPFAM" id="SSF103491">
    <property type="entry name" value="Preprotein translocase SecY subunit"/>
    <property type="match status" value="1"/>
</dbReference>
<comment type="function">
    <text evidence="10 11">The central subunit of the protein translocation channel SecYEG. Consists of two halves formed by TMs 1-5 and 6-10. These two domains form a lateral gate at the front which open onto the bilayer between TMs 2 and 7, and are clamped together by SecE at the back. The channel is closed by both a pore ring composed of hydrophobic SecY resides and a short helix (helix 2A) on the extracellular side of the membrane which forms a plug. The plug probably moves laterally to allow the channel to open. The ring and the pore may move independently.</text>
</comment>
<dbReference type="EMBL" id="DVFU01000023">
    <property type="protein sequence ID" value="HIQ64288.1"/>
    <property type="molecule type" value="Genomic_DNA"/>
</dbReference>
<evidence type="ECO:0000256" key="11">
    <source>
        <dbReference type="RuleBase" id="RU000537"/>
    </source>
</evidence>
<dbReference type="Pfam" id="PF00344">
    <property type="entry name" value="SecY"/>
    <property type="match status" value="1"/>
</dbReference>
<evidence type="ECO:0000256" key="2">
    <source>
        <dbReference type="ARBA" id="ARBA00005751"/>
    </source>
</evidence>
<keyword evidence="10" id="KW-1003">Cell membrane</keyword>
<feature type="transmembrane region" description="Helical" evidence="10">
    <location>
        <begin position="141"/>
        <end position="158"/>
    </location>
</feature>
<evidence type="ECO:0000256" key="12">
    <source>
        <dbReference type="RuleBase" id="RU003484"/>
    </source>
</evidence>
<dbReference type="GO" id="GO:0043952">
    <property type="term" value="P:protein transport by the Sec complex"/>
    <property type="evidence" value="ECO:0007669"/>
    <property type="project" value="UniProtKB-UniRule"/>
</dbReference>
<comment type="subcellular location">
    <subcellularLocation>
        <location evidence="10">Cell membrane</location>
        <topology evidence="10">Multi-pass membrane protein</topology>
    </subcellularLocation>
    <subcellularLocation>
        <location evidence="1 12">Membrane</location>
        <topology evidence="1 12">Multi-pass membrane protein</topology>
    </subcellularLocation>
</comment>
<dbReference type="PANTHER" id="PTHR10906">
    <property type="entry name" value="SECY/SEC61-ALPHA FAMILY MEMBER"/>
    <property type="match status" value="1"/>
</dbReference>
<dbReference type="AlphaFoldDB" id="A0A9D0Z0Q4"/>
<evidence type="ECO:0000256" key="10">
    <source>
        <dbReference type="HAMAP-Rule" id="MF_01465"/>
    </source>
</evidence>
<evidence type="ECO:0000256" key="1">
    <source>
        <dbReference type="ARBA" id="ARBA00004141"/>
    </source>
</evidence>
<organism evidence="14 15">
    <name type="scientific">Candidatus Faecenecus gallistercoris</name>
    <dbReference type="NCBI Taxonomy" id="2840793"/>
    <lineage>
        <taxon>Bacteria</taxon>
        <taxon>Bacillati</taxon>
        <taxon>Bacillota</taxon>
        <taxon>Bacillota incertae sedis</taxon>
        <taxon>Candidatus Faecenecus</taxon>
    </lineage>
</organism>
<dbReference type="GO" id="GO:0005886">
    <property type="term" value="C:plasma membrane"/>
    <property type="evidence" value="ECO:0007669"/>
    <property type="project" value="UniProtKB-SubCell"/>
</dbReference>
<evidence type="ECO:0000256" key="3">
    <source>
        <dbReference type="ARBA" id="ARBA00022448"/>
    </source>
</evidence>
<keyword evidence="4 10" id="KW-0812">Transmembrane</keyword>
<comment type="similarity">
    <text evidence="2 10 13">Belongs to the SecY/SEC61-alpha family.</text>
</comment>
<evidence type="ECO:0000313" key="15">
    <source>
        <dbReference type="Proteomes" id="UP000886725"/>
    </source>
</evidence>
<dbReference type="PIRSF" id="PIRSF004557">
    <property type="entry name" value="SecY"/>
    <property type="match status" value="1"/>
</dbReference>
<evidence type="ECO:0000256" key="5">
    <source>
        <dbReference type="ARBA" id="ARBA00022927"/>
    </source>
</evidence>
<name>A0A9D0Z0Q4_9FIRM</name>
<feature type="transmembrane region" description="Helical" evidence="10">
    <location>
        <begin position="384"/>
        <end position="405"/>
    </location>
</feature>
<proteinExistence type="inferred from homology"/>
<accession>A0A9D0Z0Q4</accession>
<feature type="transmembrane region" description="Helical" evidence="10">
    <location>
        <begin position="356"/>
        <end position="378"/>
    </location>
</feature>
<comment type="subunit">
    <text evidence="10">Component of the Sec protein translocase complex. Heterotrimer consisting of SecY, SecE and SecG subunits. The heterotrimers can form oligomers, although 1 heterotrimer is thought to be able to translocate proteins. Interacts with the ribosome. Interacts with SecDF, and other proteins may be involved. Interacts with SecA.</text>
</comment>
<dbReference type="InterPro" id="IPR002208">
    <property type="entry name" value="SecY/SEC61-alpha"/>
</dbReference>
<dbReference type="InterPro" id="IPR026593">
    <property type="entry name" value="SecY"/>
</dbReference>
<reference evidence="14" key="1">
    <citation type="submission" date="2020-10" db="EMBL/GenBank/DDBJ databases">
        <authorList>
            <person name="Gilroy R."/>
        </authorList>
    </citation>
    <scope>NUCLEOTIDE SEQUENCE</scope>
    <source>
        <strain evidence="14">CHK165-10780</strain>
    </source>
</reference>
<evidence type="ECO:0000256" key="7">
    <source>
        <dbReference type="ARBA" id="ARBA00023010"/>
    </source>
</evidence>
<keyword evidence="7 10" id="KW-0811">Translocation</keyword>
<keyword evidence="6 10" id="KW-1133">Transmembrane helix</keyword>
<keyword evidence="8 10" id="KW-0472">Membrane</keyword>
<evidence type="ECO:0000256" key="4">
    <source>
        <dbReference type="ARBA" id="ARBA00022692"/>
    </source>
</evidence>
<comment type="caution">
    <text evidence="14">The sequence shown here is derived from an EMBL/GenBank/DDBJ whole genome shotgun (WGS) entry which is preliminary data.</text>
</comment>
<dbReference type="GO" id="GO:0065002">
    <property type="term" value="P:intracellular protein transmembrane transport"/>
    <property type="evidence" value="ECO:0007669"/>
    <property type="project" value="UniProtKB-UniRule"/>
</dbReference>
<gene>
    <name evidence="10 14" type="primary">secY</name>
    <name evidence="14" type="ORF">IAC85_00960</name>
</gene>
<keyword evidence="3 10" id="KW-0813">Transport</keyword>
<evidence type="ECO:0000313" key="14">
    <source>
        <dbReference type="EMBL" id="HIQ64288.1"/>
    </source>
</evidence>
<evidence type="ECO:0000256" key="13">
    <source>
        <dbReference type="RuleBase" id="RU004349"/>
    </source>
</evidence>
<feature type="transmembrane region" description="Helical" evidence="10">
    <location>
        <begin position="170"/>
        <end position="190"/>
    </location>
</feature>
<keyword evidence="5 10" id="KW-0653">Protein transport</keyword>
<evidence type="ECO:0000256" key="6">
    <source>
        <dbReference type="ARBA" id="ARBA00022989"/>
    </source>
</evidence>
<dbReference type="HAMAP" id="MF_01465">
    <property type="entry name" value="SecY"/>
    <property type="match status" value="1"/>
</dbReference>
<dbReference type="NCBIfam" id="TIGR00967">
    <property type="entry name" value="3a0501s007"/>
    <property type="match status" value="1"/>
</dbReference>
<dbReference type="PROSITE" id="PS00755">
    <property type="entry name" value="SECY_1"/>
    <property type="match status" value="1"/>
</dbReference>
<feature type="transmembrane region" description="Helical" evidence="10">
    <location>
        <begin position="20"/>
        <end position="38"/>
    </location>
</feature>
<reference evidence="14" key="2">
    <citation type="journal article" date="2021" name="PeerJ">
        <title>Extensive microbial diversity within the chicken gut microbiome revealed by metagenomics and culture.</title>
        <authorList>
            <person name="Gilroy R."/>
            <person name="Ravi A."/>
            <person name="Getino M."/>
            <person name="Pursley I."/>
            <person name="Horton D.L."/>
            <person name="Alikhan N.F."/>
            <person name="Baker D."/>
            <person name="Gharbi K."/>
            <person name="Hall N."/>
            <person name="Watson M."/>
            <person name="Adriaenssens E.M."/>
            <person name="Foster-Nyarko E."/>
            <person name="Jarju S."/>
            <person name="Secka A."/>
            <person name="Antonio M."/>
            <person name="Oren A."/>
            <person name="Chaudhuri R.R."/>
            <person name="La Ragione R."/>
            <person name="Hildebrand F."/>
            <person name="Pallen M.J."/>
        </authorList>
    </citation>
    <scope>NUCLEOTIDE SEQUENCE</scope>
    <source>
        <strain evidence="14">CHK165-10780</strain>
    </source>
</reference>
<evidence type="ECO:0000256" key="8">
    <source>
        <dbReference type="ARBA" id="ARBA00023136"/>
    </source>
</evidence>
<dbReference type="Gene3D" id="1.10.3370.10">
    <property type="entry name" value="SecY subunit domain"/>
    <property type="match status" value="1"/>
</dbReference>
<dbReference type="FunFam" id="1.10.3370.10:FF:000001">
    <property type="entry name" value="Preprotein translocase subunit SecY"/>
    <property type="match status" value="1"/>
</dbReference>
<evidence type="ECO:0000256" key="9">
    <source>
        <dbReference type="ARBA" id="ARBA00039733"/>
    </source>
</evidence>
<dbReference type="InterPro" id="IPR023201">
    <property type="entry name" value="SecY_dom_sf"/>
</dbReference>
<feature type="transmembrane region" description="Helical" evidence="10">
    <location>
        <begin position="65"/>
        <end position="85"/>
    </location>
</feature>
<dbReference type="GO" id="GO:0006605">
    <property type="term" value="P:protein targeting"/>
    <property type="evidence" value="ECO:0007669"/>
    <property type="project" value="UniProtKB-UniRule"/>
</dbReference>
<protein>
    <recommendedName>
        <fullName evidence="9 10">Protein translocase subunit SecY</fullName>
    </recommendedName>
</protein>
<dbReference type="PROSITE" id="PS00756">
    <property type="entry name" value="SECY_2"/>
    <property type="match status" value="1"/>
</dbReference>
<feature type="transmembrane region" description="Helical" evidence="10">
    <location>
        <begin position="202"/>
        <end position="225"/>
    </location>
</feature>
<dbReference type="InterPro" id="IPR030659">
    <property type="entry name" value="SecY_CS"/>
</dbReference>
<dbReference type="PRINTS" id="PR00303">
    <property type="entry name" value="SECYTRNLCASE"/>
</dbReference>
<feature type="transmembrane region" description="Helical" evidence="10">
    <location>
        <begin position="300"/>
        <end position="318"/>
    </location>
</feature>
<sequence length="427" mass="46686">MFHALKQLFAPTNKDLRKRILFTLGALMVFVIGTKVRVPGTTDLTGNLGFLELINAMGGGALRQFSIFALGVMPYITAQIIMQLLQMDIIPYFSELAKEGPVGRQKINQITRYVGIIFAFIEGFAFSFAFLGTHVPVLEHLYVATILTAGTAFTLWLGDQITQKGLGNGISLIIMAGIVETLPTMFAEAFQGLVLNNSLNNIIGILLFIAFVIVYFIIIIGVIFVEEANRKIPIQYANKSSSAYGAEQSFMPIKINSAGVVPVIFASSLLAIPATIAQFINNTSFTNFVNNYLNYTTPVGFIIYVVLIFLFGYVYTFIQIKPDEMAKNLQNNGGYIPGIRPGKDTEKYVSKVLSRLTVVGSTFLTIIAILPIVFSALINLAPNVSLSSSVTVGGTGLLIVVGVCLETYKQLEGSLVTRNYSRGYSRR</sequence>